<evidence type="ECO:0000256" key="5">
    <source>
        <dbReference type="RuleBase" id="RU000489"/>
    </source>
</evidence>
<keyword evidence="3" id="KW-1015">Disulfide bond</keyword>
<feature type="domain" description="GH18" evidence="7">
    <location>
        <begin position="6"/>
        <end position="455"/>
    </location>
</feature>
<dbReference type="InterPro" id="IPR001579">
    <property type="entry name" value="Glyco_hydro_18_chit_AS"/>
</dbReference>
<dbReference type="GO" id="GO:0005576">
    <property type="term" value="C:extracellular region"/>
    <property type="evidence" value="ECO:0007669"/>
    <property type="project" value="TreeGrafter"/>
</dbReference>
<dbReference type="Gene3D" id="3.10.50.10">
    <property type="match status" value="2"/>
</dbReference>
<dbReference type="CDD" id="cd02872">
    <property type="entry name" value="GH18_chitolectin_chitotriosidase"/>
    <property type="match status" value="1"/>
</dbReference>
<evidence type="ECO:0000256" key="2">
    <source>
        <dbReference type="ARBA" id="ARBA00022801"/>
    </source>
</evidence>
<dbReference type="FunFam" id="3.20.20.80:FF:000007">
    <property type="entry name" value="Acidic mammalian chitinase"/>
    <property type="match status" value="1"/>
</dbReference>
<dbReference type="PROSITE" id="PS51910">
    <property type="entry name" value="GH18_2"/>
    <property type="match status" value="2"/>
</dbReference>
<dbReference type="GO" id="GO:0005975">
    <property type="term" value="P:carbohydrate metabolic process"/>
    <property type="evidence" value="ECO:0007669"/>
    <property type="project" value="InterPro"/>
</dbReference>
<feature type="compositionally biased region" description="Polar residues" evidence="6">
    <location>
        <begin position="472"/>
        <end position="487"/>
    </location>
</feature>
<dbReference type="PANTHER" id="PTHR11177:SF317">
    <property type="entry name" value="CHITINASE 12-RELATED"/>
    <property type="match status" value="1"/>
</dbReference>
<name>A0AAD9P275_RIDPI</name>
<dbReference type="InterPro" id="IPR011583">
    <property type="entry name" value="Chitinase_II/V-like_cat"/>
</dbReference>
<dbReference type="AlphaFoldDB" id="A0AAD9P275"/>
<keyword evidence="9" id="KW-1185">Reference proteome</keyword>
<dbReference type="SUPFAM" id="SSF54556">
    <property type="entry name" value="Chitinase insertion domain"/>
    <property type="match status" value="2"/>
</dbReference>
<dbReference type="InterPro" id="IPR017853">
    <property type="entry name" value="GH"/>
</dbReference>
<evidence type="ECO:0000256" key="4">
    <source>
        <dbReference type="ARBA" id="ARBA00023295"/>
    </source>
</evidence>
<dbReference type="GO" id="GO:0008061">
    <property type="term" value="F:chitin binding"/>
    <property type="evidence" value="ECO:0007669"/>
    <property type="project" value="InterPro"/>
</dbReference>
<dbReference type="GO" id="GO:0004568">
    <property type="term" value="F:chitinase activity"/>
    <property type="evidence" value="ECO:0007669"/>
    <property type="project" value="UniProtKB-ARBA"/>
</dbReference>
<feature type="region of interest" description="Disordered" evidence="6">
    <location>
        <begin position="459"/>
        <end position="488"/>
    </location>
</feature>
<evidence type="ECO:0000313" key="8">
    <source>
        <dbReference type="EMBL" id="KAK2186796.1"/>
    </source>
</evidence>
<dbReference type="SUPFAM" id="SSF51445">
    <property type="entry name" value="(Trans)glycosidases"/>
    <property type="match status" value="3"/>
</dbReference>
<protein>
    <recommendedName>
        <fullName evidence="7">GH18 domain-containing protein</fullName>
    </recommendedName>
</protein>
<keyword evidence="2 5" id="KW-0378">Hydrolase</keyword>
<feature type="domain" description="GH18" evidence="7">
    <location>
        <begin position="496"/>
        <end position="871"/>
    </location>
</feature>
<evidence type="ECO:0000259" key="7">
    <source>
        <dbReference type="PROSITE" id="PS51910"/>
    </source>
</evidence>
<dbReference type="PANTHER" id="PTHR11177">
    <property type="entry name" value="CHITINASE"/>
    <property type="match status" value="1"/>
</dbReference>
<keyword evidence="4 5" id="KW-0326">Glycosidase</keyword>
<dbReference type="Proteomes" id="UP001209878">
    <property type="component" value="Unassembled WGS sequence"/>
</dbReference>
<dbReference type="FunFam" id="3.10.50.10:FF:000001">
    <property type="entry name" value="Chitinase 3-like 1"/>
    <property type="match status" value="1"/>
</dbReference>
<proteinExistence type="predicted"/>
<dbReference type="Pfam" id="PF00704">
    <property type="entry name" value="Glyco_hydro_18"/>
    <property type="match status" value="3"/>
</dbReference>
<organism evidence="8 9">
    <name type="scientific">Ridgeia piscesae</name>
    <name type="common">Tubeworm</name>
    <dbReference type="NCBI Taxonomy" id="27915"/>
    <lineage>
        <taxon>Eukaryota</taxon>
        <taxon>Metazoa</taxon>
        <taxon>Spiralia</taxon>
        <taxon>Lophotrochozoa</taxon>
        <taxon>Annelida</taxon>
        <taxon>Polychaeta</taxon>
        <taxon>Sedentaria</taxon>
        <taxon>Canalipalpata</taxon>
        <taxon>Sabellida</taxon>
        <taxon>Siboglinidae</taxon>
        <taxon>Ridgeia</taxon>
    </lineage>
</organism>
<dbReference type="SMART" id="SM00636">
    <property type="entry name" value="Glyco_18"/>
    <property type="match status" value="2"/>
</dbReference>
<gene>
    <name evidence="8" type="ORF">NP493_188g00035</name>
</gene>
<evidence type="ECO:0000313" key="9">
    <source>
        <dbReference type="Proteomes" id="UP001209878"/>
    </source>
</evidence>
<dbReference type="EMBL" id="JAODUO010000188">
    <property type="protein sequence ID" value="KAK2186796.1"/>
    <property type="molecule type" value="Genomic_DNA"/>
</dbReference>
<dbReference type="PROSITE" id="PS01095">
    <property type="entry name" value="GH18_1"/>
    <property type="match status" value="1"/>
</dbReference>
<dbReference type="InterPro" id="IPR050314">
    <property type="entry name" value="Glycosyl_Hydrlase_18"/>
</dbReference>
<keyword evidence="1" id="KW-0732">Signal</keyword>
<dbReference type="InterPro" id="IPR001223">
    <property type="entry name" value="Glyco_hydro18_cat"/>
</dbReference>
<dbReference type="GO" id="GO:0006032">
    <property type="term" value="P:chitin catabolic process"/>
    <property type="evidence" value="ECO:0007669"/>
    <property type="project" value="UniProtKB-ARBA"/>
</dbReference>
<evidence type="ECO:0000256" key="3">
    <source>
        <dbReference type="ARBA" id="ARBA00023157"/>
    </source>
</evidence>
<dbReference type="Gene3D" id="3.20.20.80">
    <property type="entry name" value="Glycosidases"/>
    <property type="match status" value="3"/>
</dbReference>
<accession>A0AAD9P275</accession>
<evidence type="ECO:0000256" key="6">
    <source>
        <dbReference type="SAM" id="MobiDB-lite"/>
    </source>
</evidence>
<sequence length="871" mass="97603">MEFDEYLRVCYYTNWSQYRSGAGRFFPEDIDVSLCSHIIYAFAGIEDNRLVPSLGNDESTRYTTGMYERLNALKKKNHNLKTLLAVGGWTLGTEKMSTLLATEASRHDFVVSAVSFLRGRHFDGLSLDFAYPGGRNSPAEDKRRYTLLCKSDNQPSSVCRCQVVRSSNQLQPPTPLADLSSTLWSRSVIHSVVQICHPLCGPDLSSTLWSRSVIHSVVQIRDGLPDSELAEAFAAEGDRNSRDRLLLAAAVGVAKETVEAGYEVAEISKYLDIINLMSFDLHGAWEGVIGHLAPLYAGNTQLAQEGYLTVNSAAELWASLGAPKHKIVIGIAMYGRGFSMKNPTQYEVGSGIKTVSKAFAYTLTAGMFAYYEVCHPGEVQRHTDYEQAISFVTHGDQWLGYEDPDSVAKKVRWLRTRGYAGWMAWSIDMDDFSGTFCDAGKYPLLNRLNNALRVDNAAMSPSAAKSKHKKTNSPVTATSANDVTNASGDVEQGPRYKRVCYYTNWSQYRPGKGSFVPEKIDPHLCSHLIFAFAVVKNNRLASFEWNDESKSWAKGTYERLNDLKNSNTALKTLLAVGGWNFGTKVMTQMLATESSRAEFVSSAVTFLRERNFDGLDVDFEYPGSRGSPPEDKHRFTLLMEGLRKAFETDASRTGRERLLLTGAVPAGKGTIDAGYEVETLNRYMDFFNLMTYDLHGAWETFTGHHSALYPRDEETGGQRLLNVDWVAKYWVSLGVPKEKLVIGMPLYARGYTLDKPTDYLLGAPASEPSRPGMYTREKGFVAYYEICEKLTRPNTIRVWGRQQQIPFLKDGDQWFGYEDKESLTIKVKWLKRNGYGGIMAWAVDMDDYSGEFCHTGTYPLLRTVNKELLAK</sequence>
<evidence type="ECO:0000256" key="1">
    <source>
        <dbReference type="ARBA" id="ARBA00022729"/>
    </source>
</evidence>
<reference evidence="8" key="1">
    <citation type="journal article" date="2023" name="Mol. Biol. Evol.">
        <title>Third-Generation Sequencing Reveals the Adaptive Role of the Epigenome in Three Deep-Sea Polychaetes.</title>
        <authorList>
            <person name="Perez M."/>
            <person name="Aroh O."/>
            <person name="Sun Y."/>
            <person name="Lan Y."/>
            <person name="Juniper S.K."/>
            <person name="Young C.R."/>
            <person name="Angers B."/>
            <person name="Qian P.Y."/>
        </authorList>
    </citation>
    <scope>NUCLEOTIDE SEQUENCE</scope>
    <source>
        <strain evidence="8">R07B-5</strain>
    </source>
</reference>
<comment type="caution">
    <text evidence="8">The sequence shown here is derived from an EMBL/GenBank/DDBJ whole genome shotgun (WGS) entry which is preliminary data.</text>
</comment>
<dbReference type="InterPro" id="IPR029070">
    <property type="entry name" value="Chitinase_insertion_sf"/>
</dbReference>